<dbReference type="RefSeq" id="WP_278477867.1">
    <property type="nucleotide sequence ID" value="NZ_JABZRE010000017.1"/>
</dbReference>
<dbReference type="GO" id="GO:0004175">
    <property type="term" value="F:endopeptidase activity"/>
    <property type="evidence" value="ECO:0007669"/>
    <property type="project" value="UniProtKB-ARBA"/>
</dbReference>
<keyword evidence="3" id="KW-0645">Protease</keyword>
<dbReference type="GO" id="GO:0008237">
    <property type="term" value="F:metallopeptidase activity"/>
    <property type="evidence" value="ECO:0007669"/>
    <property type="project" value="UniProtKB-KW"/>
</dbReference>
<reference evidence="3" key="1">
    <citation type="submission" date="2020-04" db="EMBL/GenBank/DDBJ databases">
        <title>Deep metagenomics examines the oral microbiome during advanced dental caries in children, revealing novel taxa and co-occurrences with host molecules.</title>
        <authorList>
            <person name="Baker J.L."/>
            <person name="Morton J.T."/>
            <person name="Dinis M."/>
            <person name="Alvarez R."/>
            <person name="Tran N.C."/>
            <person name="Knight R."/>
            <person name="Edlund A."/>
        </authorList>
    </citation>
    <scope>NUCLEOTIDE SEQUENCE</scope>
    <source>
        <strain evidence="3">JCVI_23_bin.11</strain>
    </source>
</reference>
<evidence type="ECO:0000259" key="2">
    <source>
        <dbReference type="Pfam" id="PF02517"/>
    </source>
</evidence>
<dbReference type="AlphaFoldDB" id="A0A930H3T8"/>
<evidence type="ECO:0000256" key="1">
    <source>
        <dbReference type="SAM" id="Phobius"/>
    </source>
</evidence>
<dbReference type="EMBL" id="JABZRE010000017">
    <property type="protein sequence ID" value="MBF1307161.1"/>
    <property type="molecule type" value="Genomic_DNA"/>
</dbReference>
<dbReference type="PANTHER" id="PTHR39430">
    <property type="entry name" value="MEMBRANE-ASSOCIATED PROTEASE-RELATED"/>
    <property type="match status" value="1"/>
</dbReference>
<keyword evidence="1" id="KW-0472">Membrane</keyword>
<feature type="transmembrane region" description="Helical" evidence="1">
    <location>
        <begin position="12"/>
        <end position="34"/>
    </location>
</feature>
<keyword evidence="3" id="KW-0482">Metalloprotease</keyword>
<dbReference type="GO" id="GO:0080120">
    <property type="term" value="P:CAAX-box protein maturation"/>
    <property type="evidence" value="ECO:0007669"/>
    <property type="project" value="UniProtKB-ARBA"/>
</dbReference>
<feature type="transmembrane region" description="Helical" evidence="1">
    <location>
        <begin position="98"/>
        <end position="117"/>
    </location>
</feature>
<feature type="transmembrane region" description="Helical" evidence="1">
    <location>
        <begin position="266"/>
        <end position="284"/>
    </location>
</feature>
<dbReference type="Pfam" id="PF02517">
    <property type="entry name" value="Rce1-like"/>
    <property type="match status" value="1"/>
</dbReference>
<sequence>MENIKNKKWYDNVLWICIISYAILITSEIIGGLLTSILVKGLFTSGLFKGNVYFYTFILYILSIYIWFGVLFVLFIFKNNNYIIEKITTKTKGNNIAYLFLGLFIGFVLNGFCALIAMINGDFILQFSQFEVFPAIGLLFAVFVQSSAEELLCRGFMYQRLMKSTNCPAFVIIFNSLFFAALHLFNNGMSILPFYCIFIFGVLASMLIYYFDSLWMVMGLHAMWNFTQSILFGLPNSGTNVPYSIFKIGSSVKGSFAYNPIFGLEGTILSSVLMTICCVLLYIWKSKKNKEETVLN</sequence>
<dbReference type="PANTHER" id="PTHR39430:SF1">
    <property type="entry name" value="PROTEASE"/>
    <property type="match status" value="1"/>
</dbReference>
<gene>
    <name evidence="3" type="ORF">HXM94_05235</name>
</gene>
<evidence type="ECO:0000313" key="3">
    <source>
        <dbReference type="EMBL" id="MBF1307161.1"/>
    </source>
</evidence>
<feature type="domain" description="CAAX prenyl protease 2/Lysostaphin resistance protein A-like" evidence="2">
    <location>
        <begin position="134"/>
        <end position="226"/>
    </location>
</feature>
<accession>A0A930H3T8</accession>
<organism evidence="3 4">
    <name type="scientific">Parvimonas micra</name>
    <dbReference type="NCBI Taxonomy" id="33033"/>
    <lineage>
        <taxon>Bacteria</taxon>
        <taxon>Bacillati</taxon>
        <taxon>Bacillota</taxon>
        <taxon>Tissierellia</taxon>
        <taxon>Tissierellales</taxon>
        <taxon>Peptoniphilaceae</taxon>
        <taxon>Parvimonas</taxon>
    </lineage>
</organism>
<keyword evidence="1" id="KW-1133">Transmembrane helix</keyword>
<evidence type="ECO:0000313" key="4">
    <source>
        <dbReference type="Proteomes" id="UP000758611"/>
    </source>
</evidence>
<dbReference type="InterPro" id="IPR003675">
    <property type="entry name" value="Rce1/LyrA-like_dom"/>
</dbReference>
<proteinExistence type="predicted"/>
<protein>
    <submittedName>
        <fullName evidence="3">CPBP family intramembrane metalloprotease</fullName>
    </submittedName>
</protein>
<keyword evidence="1" id="KW-0812">Transmembrane</keyword>
<name>A0A930H3T8_9FIRM</name>
<dbReference type="Proteomes" id="UP000758611">
    <property type="component" value="Unassembled WGS sequence"/>
</dbReference>
<feature type="transmembrane region" description="Helical" evidence="1">
    <location>
        <begin position="123"/>
        <end position="144"/>
    </location>
</feature>
<feature type="transmembrane region" description="Helical" evidence="1">
    <location>
        <begin position="54"/>
        <end position="77"/>
    </location>
</feature>
<feature type="transmembrane region" description="Helical" evidence="1">
    <location>
        <begin position="165"/>
        <end position="185"/>
    </location>
</feature>
<feature type="transmembrane region" description="Helical" evidence="1">
    <location>
        <begin position="223"/>
        <end position="246"/>
    </location>
</feature>
<keyword evidence="3" id="KW-0378">Hydrolase</keyword>
<feature type="transmembrane region" description="Helical" evidence="1">
    <location>
        <begin position="191"/>
        <end position="211"/>
    </location>
</feature>
<comment type="caution">
    <text evidence="3">The sequence shown here is derived from an EMBL/GenBank/DDBJ whole genome shotgun (WGS) entry which is preliminary data.</text>
</comment>